<evidence type="ECO:0000256" key="1">
    <source>
        <dbReference type="SAM" id="MobiDB-lite"/>
    </source>
</evidence>
<sequence>MIVVFDLLEYDHSLAILFSMRIRSIDGSECLTSANLKVLDKRNACGAEQQQRGRRLKSSGCTAQDARPHSAR</sequence>
<dbReference type="EMBL" id="JAVFWL010000005">
    <property type="protein sequence ID" value="KAK6758764.1"/>
    <property type="molecule type" value="Genomic_DNA"/>
</dbReference>
<accession>A0ABR1E7V3</accession>
<reference evidence="2 3" key="1">
    <citation type="submission" date="2023-08" db="EMBL/GenBank/DDBJ databases">
        <title>A Necator americanus chromosomal reference genome.</title>
        <authorList>
            <person name="Ilik V."/>
            <person name="Petrzelkova K.J."/>
            <person name="Pardy F."/>
            <person name="Fuh T."/>
            <person name="Niatou-Singa F.S."/>
            <person name="Gouil Q."/>
            <person name="Baker L."/>
            <person name="Ritchie M.E."/>
            <person name="Jex A.R."/>
            <person name="Gazzola D."/>
            <person name="Li H."/>
            <person name="Toshio Fujiwara R."/>
            <person name="Zhan B."/>
            <person name="Aroian R.V."/>
            <person name="Pafco B."/>
            <person name="Schwarz E.M."/>
        </authorList>
    </citation>
    <scope>NUCLEOTIDE SEQUENCE [LARGE SCALE GENOMIC DNA]</scope>
    <source>
        <strain evidence="2 3">Aroian</strain>
        <tissue evidence="2">Whole animal</tissue>
    </source>
</reference>
<dbReference type="Proteomes" id="UP001303046">
    <property type="component" value="Unassembled WGS sequence"/>
</dbReference>
<protein>
    <submittedName>
        <fullName evidence="2">Uncharacterized protein</fullName>
    </submittedName>
</protein>
<name>A0ABR1E7V3_NECAM</name>
<evidence type="ECO:0000313" key="3">
    <source>
        <dbReference type="Proteomes" id="UP001303046"/>
    </source>
</evidence>
<comment type="caution">
    <text evidence="2">The sequence shown here is derived from an EMBL/GenBank/DDBJ whole genome shotgun (WGS) entry which is preliminary data.</text>
</comment>
<organism evidence="2 3">
    <name type="scientific">Necator americanus</name>
    <name type="common">Human hookworm</name>
    <dbReference type="NCBI Taxonomy" id="51031"/>
    <lineage>
        <taxon>Eukaryota</taxon>
        <taxon>Metazoa</taxon>
        <taxon>Ecdysozoa</taxon>
        <taxon>Nematoda</taxon>
        <taxon>Chromadorea</taxon>
        <taxon>Rhabditida</taxon>
        <taxon>Rhabditina</taxon>
        <taxon>Rhabditomorpha</taxon>
        <taxon>Strongyloidea</taxon>
        <taxon>Ancylostomatidae</taxon>
        <taxon>Bunostominae</taxon>
        <taxon>Necator</taxon>
    </lineage>
</organism>
<gene>
    <name evidence="2" type="primary">Necator_chrV.g20952</name>
    <name evidence="2" type="ORF">RB195_016159</name>
</gene>
<proteinExistence type="predicted"/>
<keyword evidence="3" id="KW-1185">Reference proteome</keyword>
<feature type="region of interest" description="Disordered" evidence="1">
    <location>
        <begin position="49"/>
        <end position="72"/>
    </location>
</feature>
<evidence type="ECO:0000313" key="2">
    <source>
        <dbReference type="EMBL" id="KAK6758764.1"/>
    </source>
</evidence>